<dbReference type="GO" id="GO:0022857">
    <property type="term" value="F:transmembrane transporter activity"/>
    <property type="evidence" value="ECO:0007669"/>
    <property type="project" value="UniProtKB-ARBA"/>
</dbReference>
<evidence type="ECO:0000256" key="2">
    <source>
        <dbReference type="ARBA" id="ARBA00022741"/>
    </source>
</evidence>
<dbReference type="InterPro" id="IPR017911">
    <property type="entry name" value="MacB-like_ATP-bd"/>
</dbReference>
<keyword evidence="3 6" id="KW-0067">ATP-binding</keyword>
<dbReference type="InterPro" id="IPR027417">
    <property type="entry name" value="P-loop_NTPase"/>
</dbReference>
<dbReference type="InterPro" id="IPR003439">
    <property type="entry name" value="ABC_transporter-like_ATP-bd"/>
</dbReference>
<proteinExistence type="inferred from homology"/>
<keyword evidence="2" id="KW-0547">Nucleotide-binding</keyword>
<dbReference type="GO" id="GO:0098796">
    <property type="term" value="C:membrane protein complex"/>
    <property type="evidence" value="ECO:0007669"/>
    <property type="project" value="UniProtKB-ARBA"/>
</dbReference>
<evidence type="ECO:0000256" key="3">
    <source>
        <dbReference type="ARBA" id="ARBA00022840"/>
    </source>
</evidence>
<dbReference type="CDD" id="cd03255">
    <property type="entry name" value="ABC_MJ0796_LolCDE_FtsE"/>
    <property type="match status" value="1"/>
</dbReference>
<dbReference type="SUPFAM" id="SSF52540">
    <property type="entry name" value="P-loop containing nucleoside triphosphate hydrolases"/>
    <property type="match status" value="1"/>
</dbReference>
<dbReference type="InterPro" id="IPR017871">
    <property type="entry name" value="ABC_transporter-like_CS"/>
</dbReference>
<keyword evidence="1" id="KW-0813">Transport</keyword>
<evidence type="ECO:0000313" key="6">
    <source>
        <dbReference type="EMBL" id="MBB6002585.1"/>
    </source>
</evidence>
<dbReference type="GO" id="GO:0005886">
    <property type="term" value="C:plasma membrane"/>
    <property type="evidence" value="ECO:0007669"/>
    <property type="project" value="TreeGrafter"/>
</dbReference>
<reference evidence="6 7" key="1">
    <citation type="submission" date="2020-08" db="EMBL/GenBank/DDBJ databases">
        <title>Functional genomics of gut bacteria from endangered species of beetles.</title>
        <authorList>
            <person name="Carlos-Shanley C."/>
        </authorList>
    </citation>
    <scope>NUCLEOTIDE SEQUENCE [LARGE SCALE GENOMIC DNA]</scope>
    <source>
        <strain evidence="6 7">S00070</strain>
    </source>
</reference>
<organism evidence="6 7">
    <name type="scientific">Arcicella rosea</name>
    <dbReference type="NCBI Taxonomy" id="502909"/>
    <lineage>
        <taxon>Bacteria</taxon>
        <taxon>Pseudomonadati</taxon>
        <taxon>Bacteroidota</taxon>
        <taxon>Cytophagia</taxon>
        <taxon>Cytophagales</taxon>
        <taxon>Flectobacillaceae</taxon>
        <taxon>Arcicella</taxon>
    </lineage>
</organism>
<dbReference type="GO" id="GO:0016887">
    <property type="term" value="F:ATP hydrolysis activity"/>
    <property type="evidence" value="ECO:0007669"/>
    <property type="project" value="InterPro"/>
</dbReference>
<protein>
    <submittedName>
        <fullName evidence="6">Putative ABC transport system ATP-binding protein</fullName>
    </submittedName>
</protein>
<dbReference type="PROSITE" id="PS50893">
    <property type="entry name" value="ABC_TRANSPORTER_2"/>
    <property type="match status" value="1"/>
</dbReference>
<dbReference type="AlphaFoldDB" id="A0A841EHE9"/>
<dbReference type="InterPro" id="IPR003593">
    <property type="entry name" value="AAA+_ATPase"/>
</dbReference>
<comment type="similarity">
    <text evidence="4">Belongs to the ABC transporter superfamily. Macrolide exporter (TC 3.A.1.122) family.</text>
</comment>
<comment type="caution">
    <text evidence="6">The sequence shown here is derived from an EMBL/GenBank/DDBJ whole genome shotgun (WGS) entry which is preliminary data.</text>
</comment>
<dbReference type="SMART" id="SM00382">
    <property type="entry name" value="AAA"/>
    <property type="match status" value="1"/>
</dbReference>
<evidence type="ECO:0000256" key="4">
    <source>
        <dbReference type="ARBA" id="ARBA00038388"/>
    </source>
</evidence>
<sequence length="254" mass="27846">MKASENLISVQNLIKTYITGTTEVHALNDVSLTIDKGEFLAIMGASGSGKSTFMNILGCLDNPTTGTYLMEGIDVLGRNRDELAELRNQKLGFVFQSFNILPRTSALENVELPLLYNSKIAVKDYGDRAMNALKSVGLGDRVNAMPNELSGGQQQRVAIARALVNDPVIIMADEPTGNLDSRTSYEIMQIFQALNDKGITVVMVTHEPDIAQFAKTNVVFKDGKIIFNDTVKDRKIATEELKKIALLTDEKSTT</sequence>
<dbReference type="Pfam" id="PF00005">
    <property type="entry name" value="ABC_tran"/>
    <property type="match status" value="1"/>
</dbReference>
<dbReference type="PROSITE" id="PS00211">
    <property type="entry name" value="ABC_TRANSPORTER_1"/>
    <property type="match status" value="1"/>
</dbReference>
<feature type="domain" description="ABC transporter" evidence="5">
    <location>
        <begin position="8"/>
        <end position="247"/>
    </location>
</feature>
<dbReference type="FunFam" id="3.40.50.300:FF:000032">
    <property type="entry name" value="Export ABC transporter ATP-binding protein"/>
    <property type="match status" value="1"/>
</dbReference>
<dbReference type="PANTHER" id="PTHR24220:SF86">
    <property type="entry name" value="ABC TRANSPORTER ABCH.1"/>
    <property type="match status" value="1"/>
</dbReference>
<keyword evidence="7" id="KW-1185">Reference proteome</keyword>
<gene>
    <name evidence="6" type="ORF">HNP25_001237</name>
</gene>
<dbReference type="Proteomes" id="UP000524404">
    <property type="component" value="Unassembled WGS sequence"/>
</dbReference>
<accession>A0A841EHE9</accession>
<evidence type="ECO:0000256" key="1">
    <source>
        <dbReference type="ARBA" id="ARBA00022448"/>
    </source>
</evidence>
<name>A0A841EHE9_9BACT</name>
<dbReference type="Gene3D" id="3.40.50.300">
    <property type="entry name" value="P-loop containing nucleotide triphosphate hydrolases"/>
    <property type="match status" value="1"/>
</dbReference>
<dbReference type="GO" id="GO:0005524">
    <property type="term" value="F:ATP binding"/>
    <property type="evidence" value="ECO:0007669"/>
    <property type="project" value="UniProtKB-KW"/>
</dbReference>
<dbReference type="EMBL" id="JACHKT010000006">
    <property type="protein sequence ID" value="MBB6002585.1"/>
    <property type="molecule type" value="Genomic_DNA"/>
</dbReference>
<dbReference type="PANTHER" id="PTHR24220">
    <property type="entry name" value="IMPORT ATP-BINDING PROTEIN"/>
    <property type="match status" value="1"/>
</dbReference>
<evidence type="ECO:0000313" key="7">
    <source>
        <dbReference type="Proteomes" id="UP000524404"/>
    </source>
</evidence>
<evidence type="ECO:0000259" key="5">
    <source>
        <dbReference type="PROSITE" id="PS50893"/>
    </source>
</evidence>
<dbReference type="RefSeq" id="WP_184131850.1">
    <property type="nucleotide sequence ID" value="NZ_JACHKT010000006.1"/>
</dbReference>
<dbReference type="InterPro" id="IPR015854">
    <property type="entry name" value="ABC_transpr_LolD-like"/>
</dbReference>